<gene>
    <name evidence="3" type="ORF">RFULGI_LOCUS10500</name>
</gene>
<dbReference type="InterPro" id="IPR000719">
    <property type="entry name" value="Prot_kinase_dom"/>
</dbReference>
<dbReference type="Pfam" id="PF07714">
    <property type="entry name" value="PK_Tyr_Ser-Thr"/>
    <property type="match status" value="1"/>
</dbReference>
<name>A0A9N9HS36_9GLOM</name>
<feature type="compositionally biased region" description="Polar residues" evidence="1">
    <location>
        <begin position="119"/>
        <end position="133"/>
    </location>
</feature>
<dbReference type="InterPro" id="IPR001245">
    <property type="entry name" value="Ser-Thr/Tyr_kinase_cat_dom"/>
</dbReference>
<dbReference type="InterPro" id="IPR050167">
    <property type="entry name" value="Ser_Thr_protein_kinase"/>
</dbReference>
<keyword evidence="4" id="KW-1185">Reference proteome</keyword>
<dbReference type="AlphaFoldDB" id="A0A9N9HS36"/>
<reference evidence="3" key="1">
    <citation type="submission" date="2021-06" db="EMBL/GenBank/DDBJ databases">
        <authorList>
            <person name="Kallberg Y."/>
            <person name="Tangrot J."/>
            <person name="Rosling A."/>
        </authorList>
    </citation>
    <scope>NUCLEOTIDE SEQUENCE</scope>
    <source>
        <strain evidence="3">IN212</strain>
    </source>
</reference>
<feature type="non-terminal residue" evidence="3">
    <location>
        <position position="1"/>
    </location>
</feature>
<dbReference type="EMBL" id="CAJVPZ010020879">
    <property type="protein sequence ID" value="CAG8703281.1"/>
    <property type="molecule type" value="Genomic_DNA"/>
</dbReference>
<feature type="compositionally biased region" description="Basic and acidic residues" evidence="1">
    <location>
        <begin position="91"/>
        <end position="118"/>
    </location>
</feature>
<evidence type="ECO:0000256" key="1">
    <source>
        <dbReference type="SAM" id="MobiDB-lite"/>
    </source>
</evidence>
<feature type="region of interest" description="Disordered" evidence="1">
    <location>
        <begin position="459"/>
        <end position="483"/>
    </location>
</feature>
<proteinExistence type="predicted"/>
<dbReference type="InterPro" id="IPR011009">
    <property type="entry name" value="Kinase-like_dom_sf"/>
</dbReference>
<dbReference type="Proteomes" id="UP000789396">
    <property type="component" value="Unassembled WGS sequence"/>
</dbReference>
<dbReference type="Gene3D" id="1.10.510.10">
    <property type="entry name" value="Transferase(Phosphotransferase) domain 1"/>
    <property type="match status" value="1"/>
</dbReference>
<feature type="non-terminal residue" evidence="3">
    <location>
        <position position="543"/>
    </location>
</feature>
<dbReference type="OrthoDB" id="2414060at2759"/>
<dbReference type="PROSITE" id="PS50011">
    <property type="entry name" value="PROTEIN_KINASE_DOM"/>
    <property type="match status" value="1"/>
</dbReference>
<evidence type="ECO:0000259" key="2">
    <source>
        <dbReference type="PROSITE" id="PS50011"/>
    </source>
</evidence>
<sequence length="543" mass="61971">DAKLRTPNKVKVKSDHKGKYIPIEIPITYEQVIDNSSQHSHNRPKGIHQLEQKVDALGSQLNQIEQMLSSLVQSPKVINCIKDNLNSVKDDFNNVKDSLNNDEKIDKKDNTDESKNTTEENLNSQAKNVTPKSSDNEASKNSTKTSHDHIHYCNKCGRQKLLDEWCEPCERDNFKSNFPNWTSGNEIIDTFIRETQLSATTKFNFLEWIPYSSLTNIKPVGKGGFGEVFSAKWIDGPRTKWNVEKEVWERYSNVNVALKSLLELKEEDFTSEIFKELKSHLMSNDQVVGRFNILRTYGMTRDPDSKIYMIVMTLADDGDLSAYLKKHFSSLTFIKRLDILYDMAIGLCQIHKSGLMHRDLHSGNVMCQRLKGRDPGRDEEYRFVIDLMQKCWSGNIEKRSTALEIYSAIGTWLNQCLFVPNSNTAKEFKRGDELSSKTPSLQKLHPNNVLYSTYHDVKDSIDDEDNEDSAFEIPDSLDEDADSLDDVEDSIDNIDLDDIPITPTDESSVLNKLNIENIKKEIVSKPSAQPISSTNNDVKVKEN</sequence>
<dbReference type="GO" id="GO:0005737">
    <property type="term" value="C:cytoplasm"/>
    <property type="evidence" value="ECO:0007669"/>
    <property type="project" value="TreeGrafter"/>
</dbReference>
<evidence type="ECO:0000313" key="4">
    <source>
        <dbReference type="Proteomes" id="UP000789396"/>
    </source>
</evidence>
<dbReference type="PANTHER" id="PTHR23257">
    <property type="entry name" value="SERINE-THREONINE PROTEIN KINASE"/>
    <property type="match status" value="1"/>
</dbReference>
<dbReference type="GO" id="GO:0005524">
    <property type="term" value="F:ATP binding"/>
    <property type="evidence" value="ECO:0007669"/>
    <property type="project" value="InterPro"/>
</dbReference>
<feature type="domain" description="Protein kinase" evidence="2">
    <location>
        <begin position="214"/>
        <end position="543"/>
    </location>
</feature>
<dbReference type="SUPFAM" id="SSF56112">
    <property type="entry name" value="Protein kinase-like (PK-like)"/>
    <property type="match status" value="1"/>
</dbReference>
<feature type="compositionally biased region" description="Acidic residues" evidence="1">
    <location>
        <begin position="461"/>
        <end position="483"/>
    </location>
</feature>
<protein>
    <submittedName>
        <fullName evidence="3">11692_t:CDS:1</fullName>
    </submittedName>
</protein>
<evidence type="ECO:0000313" key="3">
    <source>
        <dbReference type="EMBL" id="CAG8703281.1"/>
    </source>
</evidence>
<accession>A0A9N9HS36</accession>
<organism evidence="3 4">
    <name type="scientific">Racocetra fulgida</name>
    <dbReference type="NCBI Taxonomy" id="60492"/>
    <lineage>
        <taxon>Eukaryota</taxon>
        <taxon>Fungi</taxon>
        <taxon>Fungi incertae sedis</taxon>
        <taxon>Mucoromycota</taxon>
        <taxon>Glomeromycotina</taxon>
        <taxon>Glomeromycetes</taxon>
        <taxon>Diversisporales</taxon>
        <taxon>Gigasporaceae</taxon>
        <taxon>Racocetra</taxon>
    </lineage>
</organism>
<comment type="caution">
    <text evidence="3">The sequence shown here is derived from an EMBL/GenBank/DDBJ whole genome shotgun (WGS) entry which is preliminary data.</text>
</comment>
<dbReference type="GO" id="GO:0004672">
    <property type="term" value="F:protein kinase activity"/>
    <property type="evidence" value="ECO:0007669"/>
    <property type="project" value="InterPro"/>
</dbReference>
<feature type="region of interest" description="Disordered" evidence="1">
    <location>
        <begin position="91"/>
        <end position="148"/>
    </location>
</feature>
<dbReference type="GO" id="GO:0007165">
    <property type="term" value="P:signal transduction"/>
    <property type="evidence" value="ECO:0007669"/>
    <property type="project" value="TreeGrafter"/>
</dbReference>